<accession>A0A0E0I895</accession>
<reference evidence="2" key="1">
    <citation type="submission" date="2015-04" db="UniProtKB">
        <authorList>
            <consortium name="EnsemblPlants"/>
        </authorList>
    </citation>
    <scope>IDENTIFICATION</scope>
    <source>
        <strain evidence="2">SL10</strain>
    </source>
</reference>
<reference evidence="2" key="2">
    <citation type="submission" date="2018-04" db="EMBL/GenBank/DDBJ databases">
        <title>OnivRS2 (Oryza nivara Reference Sequence Version 2).</title>
        <authorList>
            <person name="Zhang J."/>
            <person name="Kudrna D."/>
            <person name="Lee S."/>
            <person name="Talag J."/>
            <person name="Rajasekar S."/>
            <person name="Welchert J."/>
            <person name="Hsing Y.-I."/>
            <person name="Wing R.A."/>
        </authorList>
    </citation>
    <scope>NUCLEOTIDE SEQUENCE [LARGE SCALE GENOMIC DNA]</scope>
    <source>
        <strain evidence="2">SL10</strain>
    </source>
</reference>
<keyword evidence="1" id="KW-0732">Signal</keyword>
<evidence type="ECO:0000313" key="3">
    <source>
        <dbReference type="Proteomes" id="UP000006591"/>
    </source>
</evidence>
<dbReference type="InterPro" id="IPR032675">
    <property type="entry name" value="LRR_dom_sf"/>
</dbReference>
<protein>
    <recommendedName>
        <fullName evidence="4">Leucine-rich repeat-containing N-terminal plant-type domain-containing protein</fullName>
    </recommendedName>
</protein>
<dbReference type="STRING" id="4536.A0A0E0I895"/>
<dbReference type="HOGENOM" id="CLU_082858_0_1_1"/>
<evidence type="ECO:0000313" key="2">
    <source>
        <dbReference type="EnsemblPlants" id="ONIVA08G05830.1"/>
    </source>
</evidence>
<name>A0A0E0I895_ORYNI</name>
<dbReference type="Proteomes" id="UP000006591">
    <property type="component" value="Chromosome 8"/>
</dbReference>
<dbReference type="EnsemblPlants" id="ONIVA08G05830.1">
    <property type="protein sequence ID" value="ONIVA08G05830.1"/>
    <property type="gene ID" value="ONIVA08G05830"/>
</dbReference>
<dbReference type="SUPFAM" id="SSF52058">
    <property type="entry name" value="L domain-like"/>
    <property type="match status" value="1"/>
</dbReference>
<dbReference type="OMA" id="DSHCAYS"/>
<organism evidence="2">
    <name type="scientific">Oryza nivara</name>
    <name type="common">Indian wild rice</name>
    <name type="synonym">Oryza sativa f. spontanea</name>
    <dbReference type="NCBI Taxonomy" id="4536"/>
    <lineage>
        <taxon>Eukaryota</taxon>
        <taxon>Viridiplantae</taxon>
        <taxon>Streptophyta</taxon>
        <taxon>Embryophyta</taxon>
        <taxon>Tracheophyta</taxon>
        <taxon>Spermatophyta</taxon>
        <taxon>Magnoliopsida</taxon>
        <taxon>Liliopsida</taxon>
        <taxon>Poales</taxon>
        <taxon>Poaceae</taxon>
        <taxon>BOP clade</taxon>
        <taxon>Oryzoideae</taxon>
        <taxon>Oryzeae</taxon>
        <taxon>Oryzinae</taxon>
        <taxon>Oryza</taxon>
    </lineage>
</organism>
<keyword evidence="3" id="KW-1185">Reference proteome</keyword>
<proteinExistence type="predicted"/>
<dbReference type="Gene3D" id="3.80.10.10">
    <property type="entry name" value="Ribonuclease Inhibitor"/>
    <property type="match status" value="1"/>
</dbReference>
<evidence type="ECO:0008006" key="4">
    <source>
        <dbReference type="Google" id="ProtNLM"/>
    </source>
</evidence>
<feature type="signal peptide" evidence="1">
    <location>
        <begin position="1"/>
        <end position="22"/>
    </location>
</feature>
<sequence length="161" mass="17603">MSGGAVLQLQMLLMLLSLLAGAQQVQQTAMTDPLEAAALDAMFGQWGLRTSYWDATWEPCSGRAIDITALDGNPHMKLGIKCDCSYNNNTVCHITELYTDSAGLGGPFPSTFSKLKNLKLLRSSDNDFTGKIPDYVGRNEGGNINSKLTRHFEGLLIYPDR</sequence>
<dbReference type="Gramene" id="ONIVA08G05830.1">
    <property type="protein sequence ID" value="ONIVA08G05830.1"/>
    <property type="gene ID" value="ONIVA08G05830"/>
</dbReference>
<feature type="chain" id="PRO_5002362637" description="Leucine-rich repeat-containing N-terminal plant-type domain-containing protein" evidence="1">
    <location>
        <begin position="23"/>
        <end position="161"/>
    </location>
</feature>
<dbReference type="AlphaFoldDB" id="A0A0E0I895"/>
<evidence type="ECO:0000256" key="1">
    <source>
        <dbReference type="SAM" id="SignalP"/>
    </source>
</evidence>